<dbReference type="OrthoDB" id="9816431at2"/>
<dbReference type="RefSeq" id="WP_051785881.1">
    <property type="nucleotide sequence ID" value="NZ_JOKH01000001.1"/>
</dbReference>
<dbReference type="PANTHER" id="PTHR30055:SF226">
    <property type="entry name" value="HTH-TYPE TRANSCRIPTIONAL REGULATOR PKSA"/>
    <property type="match status" value="1"/>
</dbReference>
<comment type="caution">
    <text evidence="4">The sequence shown here is derived from an EMBL/GenBank/DDBJ whole genome shotgun (WGS) entry which is preliminary data.</text>
</comment>
<name>A0A081NME6_9GAMM</name>
<sequence>MPRPRVRNQIIVAARSLLDSGGIKAITTKAVAQHAGVTEASVFNNFGDKSGLIQAIVREAMPEQKALVECIESDFDDLEHWLEEVFRHSIIYFRTILPMTAPFLSSPQKKHDNPQGFYPPRLALFHRFKTLKSEGQTSDRFNPKLAAMMMMGAAMHTATTQLTLGSSDFDESVAGSEFIHTLGMTVEEEEY</sequence>
<dbReference type="InterPro" id="IPR050109">
    <property type="entry name" value="HTH-type_TetR-like_transc_reg"/>
</dbReference>
<accession>A0A081NME6</accession>
<dbReference type="AlphaFoldDB" id="A0A081NME6"/>
<dbReference type="InterPro" id="IPR001647">
    <property type="entry name" value="HTH_TetR"/>
</dbReference>
<protein>
    <recommendedName>
        <fullName evidence="3">HTH tetR-type domain-containing protein</fullName>
    </recommendedName>
</protein>
<gene>
    <name evidence="4" type="ORF">GZ78_06905</name>
</gene>
<reference evidence="4 5" key="1">
    <citation type="submission" date="2014-06" db="EMBL/GenBank/DDBJ databases">
        <title>Whole Genome Sequences of Three Symbiotic Endozoicomonas Bacteria.</title>
        <authorList>
            <person name="Neave M.J."/>
            <person name="Apprill A."/>
            <person name="Voolstra C.R."/>
        </authorList>
    </citation>
    <scope>NUCLEOTIDE SEQUENCE [LARGE SCALE GENOMIC DNA]</scope>
    <source>
        <strain evidence="4 5">DSM 25634</strain>
    </source>
</reference>
<dbReference type="PRINTS" id="PR00455">
    <property type="entry name" value="HTHTETR"/>
</dbReference>
<feature type="DNA-binding region" description="H-T-H motif" evidence="2">
    <location>
        <begin position="27"/>
        <end position="46"/>
    </location>
</feature>
<dbReference type="GO" id="GO:0003700">
    <property type="term" value="F:DNA-binding transcription factor activity"/>
    <property type="evidence" value="ECO:0007669"/>
    <property type="project" value="TreeGrafter"/>
</dbReference>
<evidence type="ECO:0000256" key="1">
    <source>
        <dbReference type="ARBA" id="ARBA00023125"/>
    </source>
</evidence>
<dbReference type="Gene3D" id="1.10.357.10">
    <property type="entry name" value="Tetracycline Repressor, domain 2"/>
    <property type="match status" value="1"/>
</dbReference>
<dbReference type="EMBL" id="JOKH01000001">
    <property type="protein sequence ID" value="KEQ19619.1"/>
    <property type="molecule type" value="Genomic_DNA"/>
</dbReference>
<evidence type="ECO:0000313" key="4">
    <source>
        <dbReference type="EMBL" id="KEQ19619.1"/>
    </source>
</evidence>
<dbReference type="Pfam" id="PF00440">
    <property type="entry name" value="TetR_N"/>
    <property type="match status" value="1"/>
</dbReference>
<keyword evidence="5" id="KW-1185">Reference proteome</keyword>
<dbReference type="STRING" id="1137799.GZ78_06905"/>
<dbReference type="GO" id="GO:0000976">
    <property type="term" value="F:transcription cis-regulatory region binding"/>
    <property type="evidence" value="ECO:0007669"/>
    <property type="project" value="TreeGrafter"/>
</dbReference>
<evidence type="ECO:0000256" key="2">
    <source>
        <dbReference type="PROSITE-ProRule" id="PRU00335"/>
    </source>
</evidence>
<dbReference type="Proteomes" id="UP000028073">
    <property type="component" value="Unassembled WGS sequence"/>
</dbReference>
<keyword evidence="1 2" id="KW-0238">DNA-binding</keyword>
<dbReference type="PANTHER" id="PTHR30055">
    <property type="entry name" value="HTH-TYPE TRANSCRIPTIONAL REGULATOR RUTR"/>
    <property type="match status" value="1"/>
</dbReference>
<evidence type="ECO:0000259" key="3">
    <source>
        <dbReference type="PROSITE" id="PS50977"/>
    </source>
</evidence>
<feature type="domain" description="HTH tetR-type" evidence="3">
    <location>
        <begin position="4"/>
        <end position="64"/>
    </location>
</feature>
<evidence type="ECO:0000313" key="5">
    <source>
        <dbReference type="Proteomes" id="UP000028073"/>
    </source>
</evidence>
<dbReference type="SUPFAM" id="SSF46689">
    <property type="entry name" value="Homeodomain-like"/>
    <property type="match status" value="1"/>
</dbReference>
<dbReference type="InterPro" id="IPR009057">
    <property type="entry name" value="Homeodomain-like_sf"/>
</dbReference>
<proteinExistence type="predicted"/>
<organism evidence="4 5">
    <name type="scientific">Endozoicomonas numazuensis</name>
    <dbReference type="NCBI Taxonomy" id="1137799"/>
    <lineage>
        <taxon>Bacteria</taxon>
        <taxon>Pseudomonadati</taxon>
        <taxon>Pseudomonadota</taxon>
        <taxon>Gammaproteobacteria</taxon>
        <taxon>Oceanospirillales</taxon>
        <taxon>Endozoicomonadaceae</taxon>
        <taxon>Endozoicomonas</taxon>
    </lineage>
</organism>
<dbReference type="PROSITE" id="PS50977">
    <property type="entry name" value="HTH_TETR_2"/>
    <property type="match status" value="1"/>
</dbReference>